<dbReference type="Proteomes" id="UP000703269">
    <property type="component" value="Unassembled WGS sequence"/>
</dbReference>
<name>A0A9P3G810_9APHY</name>
<proteinExistence type="predicted"/>
<dbReference type="EMBL" id="BPQB01000014">
    <property type="protein sequence ID" value="GJE89762.1"/>
    <property type="molecule type" value="Genomic_DNA"/>
</dbReference>
<dbReference type="AlphaFoldDB" id="A0A9P3G810"/>
<protein>
    <submittedName>
        <fullName evidence="2">Uncharacterized protein</fullName>
    </submittedName>
</protein>
<reference evidence="2 3" key="1">
    <citation type="submission" date="2021-08" db="EMBL/GenBank/DDBJ databases">
        <title>Draft Genome Sequence of Phanerochaete sordida strain YK-624.</title>
        <authorList>
            <person name="Mori T."/>
            <person name="Dohra H."/>
            <person name="Suzuki T."/>
            <person name="Kawagishi H."/>
            <person name="Hirai H."/>
        </authorList>
    </citation>
    <scope>NUCLEOTIDE SEQUENCE [LARGE SCALE GENOMIC DNA]</scope>
    <source>
        <strain evidence="2 3">YK-624</strain>
    </source>
</reference>
<keyword evidence="3" id="KW-1185">Reference proteome</keyword>
<evidence type="ECO:0000313" key="2">
    <source>
        <dbReference type="EMBL" id="GJE89762.1"/>
    </source>
</evidence>
<feature type="signal peptide" evidence="1">
    <location>
        <begin position="1"/>
        <end position="22"/>
    </location>
</feature>
<keyword evidence="1" id="KW-0732">Signal</keyword>
<evidence type="ECO:0000313" key="3">
    <source>
        <dbReference type="Proteomes" id="UP000703269"/>
    </source>
</evidence>
<evidence type="ECO:0000256" key="1">
    <source>
        <dbReference type="SAM" id="SignalP"/>
    </source>
</evidence>
<comment type="caution">
    <text evidence="2">The sequence shown here is derived from an EMBL/GenBank/DDBJ whole genome shotgun (WGS) entry which is preliminary data.</text>
</comment>
<sequence length="222" mass="24325">MMLWHLLSWSLWTGRVLQEGLAALVDVEMPAVGFGARAYGGLALSGSWLKHDWRVAHMSLVRLGKCELNRPCRPGPHATRRSRAAQTTTYRRARSPAKIDVSQNQGISPLARVHSRDEGRSIAQLFAARRVPPRPDSGPAAQLPRAHGACRRGRCRCPAPGVSGLTTYCLDRSMYGHARIYVPARYRYRPSCGIPISVAFRRYEGDAHGHGRGGLGSGHGAL</sequence>
<accession>A0A9P3G810</accession>
<gene>
    <name evidence="2" type="ORF">PsYK624_058690</name>
</gene>
<feature type="chain" id="PRO_5040170298" evidence="1">
    <location>
        <begin position="23"/>
        <end position="222"/>
    </location>
</feature>
<organism evidence="2 3">
    <name type="scientific">Phanerochaete sordida</name>
    <dbReference type="NCBI Taxonomy" id="48140"/>
    <lineage>
        <taxon>Eukaryota</taxon>
        <taxon>Fungi</taxon>
        <taxon>Dikarya</taxon>
        <taxon>Basidiomycota</taxon>
        <taxon>Agaricomycotina</taxon>
        <taxon>Agaricomycetes</taxon>
        <taxon>Polyporales</taxon>
        <taxon>Phanerochaetaceae</taxon>
        <taxon>Phanerochaete</taxon>
    </lineage>
</organism>